<dbReference type="Proteomes" id="UP000007879">
    <property type="component" value="Unassembled WGS sequence"/>
</dbReference>
<protein>
    <recommendedName>
        <fullName evidence="4">THO complex subunit 1</fullName>
    </recommendedName>
</protein>
<dbReference type="InParanoid" id="A0A1X7VU87"/>
<feature type="region of interest" description="Disordered" evidence="1">
    <location>
        <begin position="1"/>
        <end position="22"/>
    </location>
</feature>
<accession>A0A1X7VU87</accession>
<reference evidence="3" key="1">
    <citation type="journal article" date="2010" name="Nature">
        <title>The Amphimedon queenslandica genome and the evolution of animal complexity.</title>
        <authorList>
            <person name="Srivastava M."/>
            <person name="Simakov O."/>
            <person name="Chapman J."/>
            <person name="Fahey B."/>
            <person name="Gauthier M.E."/>
            <person name="Mitros T."/>
            <person name="Richards G.S."/>
            <person name="Conaco C."/>
            <person name="Dacre M."/>
            <person name="Hellsten U."/>
            <person name="Larroux C."/>
            <person name="Putnam N.H."/>
            <person name="Stanke M."/>
            <person name="Adamska M."/>
            <person name="Darling A."/>
            <person name="Degnan S.M."/>
            <person name="Oakley T.H."/>
            <person name="Plachetzki D.C."/>
            <person name="Zhai Y."/>
            <person name="Adamski M."/>
            <person name="Calcino A."/>
            <person name="Cummins S.F."/>
            <person name="Goodstein D.M."/>
            <person name="Harris C."/>
            <person name="Jackson D.J."/>
            <person name="Leys S.P."/>
            <person name="Shu S."/>
            <person name="Woodcroft B.J."/>
            <person name="Vervoort M."/>
            <person name="Kosik K.S."/>
            <person name="Manning G."/>
            <person name="Degnan B.M."/>
            <person name="Rokhsar D.S."/>
        </authorList>
    </citation>
    <scope>NUCLEOTIDE SEQUENCE [LARGE SCALE GENOMIC DNA]</scope>
</reference>
<dbReference type="STRING" id="400682.A0A1X7VU87"/>
<reference evidence="2" key="2">
    <citation type="submission" date="2017-05" db="UniProtKB">
        <authorList>
            <consortium name="EnsemblMetazoa"/>
        </authorList>
    </citation>
    <scope>IDENTIFICATION</scope>
</reference>
<dbReference type="eggNOG" id="KOG2491">
    <property type="taxonomic scope" value="Eukaryota"/>
</dbReference>
<dbReference type="OrthoDB" id="10257415at2759"/>
<dbReference type="OMA" id="LQREEMW"/>
<evidence type="ECO:0008006" key="4">
    <source>
        <dbReference type="Google" id="ProtNLM"/>
    </source>
</evidence>
<dbReference type="Pfam" id="PF11957">
    <property type="entry name" value="efThoc1"/>
    <property type="match status" value="1"/>
</dbReference>
<dbReference type="PANTHER" id="PTHR13265:SF0">
    <property type="entry name" value="HPR1"/>
    <property type="match status" value="1"/>
</dbReference>
<dbReference type="PANTHER" id="PTHR13265">
    <property type="entry name" value="THO COMPLEX SUBUNIT 1"/>
    <property type="match status" value="1"/>
</dbReference>
<dbReference type="GO" id="GO:0000445">
    <property type="term" value="C:THO complex part of transcription export complex"/>
    <property type="evidence" value="ECO:0007669"/>
    <property type="project" value="TreeGrafter"/>
</dbReference>
<evidence type="ECO:0000313" key="2">
    <source>
        <dbReference type="EnsemblMetazoa" id="Aqu2.1.43420_001"/>
    </source>
</evidence>
<proteinExistence type="predicted"/>
<evidence type="ECO:0000313" key="3">
    <source>
        <dbReference type="Proteomes" id="UP000007879"/>
    </source>
</evidence>
<feature type="region of interest" description="Disordered" evidence="1">
    <location>
        <begin position="400"/>
        <end position="419"/>
    </location>
</feature>
<dbReference type="EnsemblMetazoa" id="XM_003382830.3">
    <property type="protein sequence ID" value="XP_003382878.1"/>
    <property type="gene ID" value="LOC100637238"/>
</dbReference>
<dbReference type="KEGG" id="aqu:100637238"/>
<feature type="region of interest" description="Disordered" evidence="1">
    <location>
        <begin position="186"/>
        <end position="209"/>
    </location>
</feature>
<gene>
    <name evidence="2" type="primary">100637238</name>
</gene>
<dbReference type="InterPro" id="IPR021861">
    <property type="entry name" value="THO_THOC1"/>
</dbReference>
<organism evidence="2">
    <name type="scientific">Amphimedon queenslandica</name>
    <name type="common">Sponge</name>
    <dbReference type="NCBI Taxonomy" id="400682"/>
    <lineage>
        <taxon>Eukaryota</taxon>
        <taxon>Metazoa</taxon>
        <taxon>Porifera</taxon>
        <taxon>Demospongiae</taxon>
        <taxon>Heteroscleromorpha</taxon>
        <taxon>Haplosclerida</taxon>
        <taxon>Niphatidae</taxon>
        <taxon>Amphimedon</taxon>
    </lineage>
</organism>
<sequence>MASSETRSRFAQSIHQTLKNGASSPSLLQEAFGKASGNDNDKKSIFEQSFRDVLRDLIAKDPLVSSFSSLVSLSVLCAESQICYHSVPFLLLSDAFDCITLDFCEKLFDTVESHVTVWTKQDFFSSGRILLLRMCNDLLRRLSSSLNTVFCGRIQLFLARLFPLSEKSALNLMSHFNLENVTSFKTLQTPPSSSEPQKPPGGNTNEDGEDMEIDALDQETGMTPVDYNLYEKLWTLQDFFRHPVQCFHSDRWKKFTGTVQEVLQSFSSYKLEDIQSKRRKLQSSDEGMDTLSPYTSSHYFTKYLTSENLLSLQLSDSHFRRHVLIQFLILFQYLTGDVKFKNSSQVLSESHSSWVTETTSKVYQLLEETPPDGKSFAEYVKLVIQREETWIAWKNGGCPSFEKTNSKPPNRGGGGDTKERLGERLFAMKEEKDMGSKELSRLWNLCPDNLESCSSPERIFVPPLEIFLEEPLEEMKPNCEIPKEDRWISNPNFRWQALRLLSCESTHFFPIANQSSMRPLEEYLDHVILQTSKEF</sequence>
<dbReference type="EnsemblMetazoa" id="Aqu2.1.43420_001">
    <property type="protein sequence ID" value="Aqu2.1.43420_001"/>
    <property type="gene ID" value="Aqu2.1.43420"/>
</dbReference>
<keyword evidence="3" id="KW-1185">Reference proteome</keyword>
<name>A0A1X7VU87_AMPQE</name>
<dbReference type="GO" id="GO:0006406">
    <property type="term" value="P:mRNA export from nucleus"/>
    <property type="evidence" value="ECO:0007669"/>
    <property type="project" value="TreeGrafter"/>
</dbReference>
<feature type="compositionally biased region" description="Polar residues" evidence="1">
    <location>
        <begin position="186"/>
        <end position="196"/>
    </location>
</feature>
<evidence type="ECO:0000256" key="1">
    <source>
        <dbReference type="SAM" id="MobiDB-lite"/>
    </source>
</evidence>
<dbReference type="AlphaFoldDB" id="A0A1X7VU87"/>